<evidence type="ECO:0000256" key="6">
    <source>
        <dbReference type="ARBA" id="ARBA00023004"/>
    </source>
</evidence>
<dbReference type="GO" id="GO:0046872">
    <property type="term" value="F:metal ion binding"/>
    <property type="evidence" value="ECO:0007669"/>
    <property type="project" value="UniProtKB-KW"/>
</dbReference>
<dbReference type="EMBL" id="CP046640">
    <property type="protein sequence ID" value="QTL97073.1"/>
    <property type="molecule type" value="Genomic_DNA"/>
</dbReference>
<dbReference type="GO" id="GO:0003824">
    <property type="term" value="F:catalytic activity"/>
    <property type="evidence" value="ECO:0007669"/>
    <property type="project" value="InterPro"/>
</dbReference>
<dbReference type="InterPro" id="IPR013785">
    <property type="entry name" value="Aldolase_TIM"/>
</dbReference>
<dbReference type="SFLD" id="SFLDG01070">
    <property type="entry name" value="PLP-dependent"/>
    <property type="match status" value="1"/>
</dbReference>
<dbReference type="AlphaFoldDB" id="A0A8A7K5M4"/>
<dbReference type="SUPFAM" id="SSF102114">
    <property type="entry name" value="Radical SAM enzymes"/>
    <property type="match status" value="1"/>
</dbReference>
<organism evidence="10 11">
    <name type="scientific">Iocasia fonsfrigidae</name>
    <dbReference type="NCBI Taxonomy" id="2682810"/>
    <lineage>
        <taxon>Bacteria</taxon>
        <taxon>Bacillati</taxon>
        <taxon>Bacillota</taxon>
        <taxon>Clostridia</taxon>
        <taxon>Halanaerobiales</taxon>
        <taxon>Halanaerobiaceae</taxon>
        <taxon>Iocasia</taxon>
    </lineage>
</organism>
<dbReference type="Proteomes" id="UP000665020">
    <property type="component" value="Chromosome"/>
</dbReference>
<dbReference type="NCBIfam" id="TIGR00238">
    <property type="entry name" value="KamA family radical SAM protein"/>
    <property type="match status" value="1"/>
</dbReference>
<feature type="domain" description="Radical SAM core" evidence="9">
    <location>
        <begin position="94"/>
        <end position="253"/>
    </location>
</feature>
<dbReference type="InterPro" id="IPR058240">
    <property type="entry name" value="rSAM_sf"/>
</dbReference>
<dbReference type="Pfam" id="PF04055">
    <property type="entry name" value="Radical_SAM"/>
    <property type="match status" value="1"/>
</dbReference>
<dbReference type="GO" id="GO:0051539">
    <property type="term" value="F:4 iron, 4 sulfur cluster binding"/>
    <property type="evidence" value="ECO:0007669"/>
    <property type="project" value="UniProtKB-KW"/>
</dbReference>
<evidence type="ECO:0000256" key="2">
    <source>
        <dbReference type="ARBA" id="ARBA00022485"/>
    </source>
</evidence>
<keyword evidence="3" id="KW-0949">S-adenosyl-L-methionine</keyword>
<keyword evidence="2 8" id="KW-0004">4Fe-4S</keyword>
<proteinExistence type="predicted"/>
<dbReference type="KEGG" id="ifn:GM661_03305"/>
<dbReference type="CDD" id="cd01335">
    <property type="entry name" value="Radical_SAM"/>
    <property type="match status" value="1"/>
</dbReference>
<dbReference type="InterPro" id="IPR007197">
    <property type="entry name" value="rSAM"/>
</dbReference>
<dbReference type="InterPro" id="IPR003739">
    <property type="entry name" value="Lys_aminomutase/Glu_NH3_mut"/>
</dbReference>
<keyword evidence="7 8" id="KW-0411">Iron-sulfur</keyword>
<dbReference type="RefSeq" id="WP_230868733.1">
    <property type="nucleotide sequence ID" value="NZ_CP046640.1"/>
</dbReference>
<feature type="binding site" evidence="8">
    <location>
        <position position="105"/>
    </location>
    <ligand>
        <name>[4Fe-4S] cluster</name>
        <dbReference type="ChEBI" id="CHEBI:49883"/>
        <note>4Fe-4S-S-AdoMet</note>
    </ligand>
</feature>
<evidence type="ECO:0000256" key="5">
    <source>
        <dbReference type="ARBA" id="ARBA00022898"/>
    </source>
</evidence>
<feature type="binding site" evidence="8">
    <location>
        <position position="98"/>
    </location>
    <ligand>
        <name>[4Fe-4S] cluster</name>
        <dbReference type="ChEBI" id="CHEBI:49883"/>
        <note>4Fe-4S-S-AdoMet</note>
    </ligand>
</feature>
<protein>
    <submittedName>
        <fullName evidence="10">KamA family radical SAM protein</fullName>
    </submittedName>
</protein>
<keyword evidence="6" id="KW-0408">Iron</keyword>
<reference evidence="10" key="1">
    <citation type="submission" date="2019-12" db="EMBL/GenBank/DDBJ databases">
        <authorList>
            <person name="zhang j."/>
            <person name="sun C.M."/>
        </authorList>
    </citation>
    <scope>NUCLEOTIDE SEQUENCE</scope>
    <source>
        <strain evidence="10">NS-1</strain>
    </source>
</reference>
<evidence type="ECO:0000256" key="4">
    <source>
        <dbReference type="ARBA" id="ARBA00022723"/>
    </source>
</evidence>
<evidence type="ECO:0000256" key="1">
    <source>
        <dbReference type="ARBA" id="ARBA00001933"/>
    </source>
</evidence>
<evidence type="ECO:0000313" key="11">
    <source>
        <dbReference type="Proteomes" id="UP000665020"/>
    </source>
</evidence>
<evidence type="ECO:0000256" key="7">
    <source>
        <dbReference type="ARBA" id="ARBA00023014"/>
    </source>
</evidence>
<keyword evidence="11" id="KW-1185">Reference proteome</keyword>
<keyword evidence="4 8" id="KW-0479">Metal-binding</keyword>
<accession>A0A8A7K5M4</accession>
<dbReference type="PIRSF" id="PIRSF004911">
    <property type="entry name" value="DUF160"/>
    <property type="match status" value="1"/>
</dbReference>
<gene>
    <name evidence="10" type="ORF">GM661_03305</name>
</gene>
<dbReference type="Gene3D" id="3.20.20.70">
    <property type="entry name" value="Aldolase class I"/>
    <property type="match status" value="1"/>
</dbReference>
<sequence>MQVKYFTNLDQLEDISAKEKEKLKKVSQRYPFRANDYYLSLIDWNDPLDPIKRIIIPSIGELNAWGELDPSEESKYTVMPGLEHKYDSTVLLLISNVCGGICRYCFRKRIFKQPNQEYLRDIEAAVDYIRGHKEVTNVLLTGGDSFMLPTKRLKLIVGKLREIGHVKIIRFGTKMPVFNPYRILEDSSLIELIKNYSTPQKRIYIITDINHPKELSKKAIKGLKMLFKAGAILTNQTPLIRNLNDDPEVMAELFRRLSFIGVPPYYVFQCRPSVGNKEYAVPIEKGYKIYEEAKSRVSGLAKSSHFVLSHASGKIEVVGMNSKKIFFKYHRAFKNKNSSRFFSCKRNSEAYWLEDYDALACIS</sequence>
<name>A0A8A7K5M4_9FIRM</name>
<feature type="binding site" evidence="8">
    <location>
        <position position="102"/>
    </location>
    <ligand>
        <name>[4Fe-4S] cluster</name>
        <dbReference type="ChEBI" id="CHEBI:49883"/>
        <note>4Fe-4S-S-AdoMet</note>
    </ligand>
</feature>
<evidence type="ECO:0000256" key="3">
    <source>
        <dbReference type="ARBA" id="ARBA00022691"/>
    </source>
</evidence>
<dbReference type="PANTHER" id="PTHR30538">
    <property type="entry name" value="LYSINE 2,3-AMINOMUTASE-RELATED"/>
    <property type="match status" value="1"/>
</dbReference>
<evidence type="ECO:0000259" key="9">
    <source>
        <dbReference type="Pfam" id="PF04055"/>
    </source>
</evidence>
<keyword evidence="5" id="KW-0663">Pyridoxal phosphate</keyword>
<comment type="cofactor">
    <cofactor evidence="1">
        <name>pyridoxal 5'-phosphate</name>
        <dbReference type="ChEBI" id="CHEBI:597326"/>
    </cofactor>
</comment>
<dbReference type="PANTHER" id="PTHR30538:SF0">
    <property type="entry name" value="L-LYSINE 2,3-AMINOMUTASE AQ_1632-RELATED"/>
    <property type="match status" value="1"/>
</dbReference>
<evidence type="ECO:0000313" key="10">
    <source>
        <dbReference type="EMBL" id="QTL97073.1"/>
    </source>
</evidence>
<dbReference type="SFLD" id="SFLDS00029">
    <property type="entry name" value="Radical_SAM"/>
    <property type="match status" value="1"/>
</dbReference>
<evidence type="ECO:0000256" key="8">
    <source>
        <dbReference type="PIRSR" id="PIRSR004911-1"/>
    </source>
</evidence>